<evidence type="ECO:0000256" key="1">
    <source>
        <dbReference type="ARBA" id="ARBA00010088"/>
    </source>
</evidence>
<dbReference type="PIRSF" id="PIRSF001112">
    <property type="entry name" value="Epoxide_hydrolase"/>
    <property type="match status" value="1"/>
</dbReference>
<geneLocation type="plasmid" evidence="6 7">
    <name>pSA2</name>
</geneLocation>
<organism evidence="6 7">
    <name type="scientific">Novosphingobium resinovorum</name>
    <dbReference type="NCBI Taxonomy" id="158500"/>
    <lineage>
        <taxon>Bacteria</taxon>
        <taxon>Pseudomonadati</taxon>
        <taxon>Pseudomonadota</taxon>
        <taxon>Alphaproteobacteria</taxon>
        <taxon>Sphingomonadales</taxon>
        <taxon>Sphingomonadaceae</taxon>
        <taxon>Novosphingobium</taxon>
    </lineage>
</organism>
<gene>
    <name evidence="6" type="ORF">BES08_27305</name>
</gene>
<dbReference type="InterPro" id="IPR010497">
    <property type="entry name" value="Epoxide_hydro_N"/>
</dbReference>
<feature type="active site" description="Proton donor" evidence="4">
    <location>
        <position position="311"/>
    </location>
</feature>
<protein>
    <recommendedName>
        <fullName evidence="5">Epoxide hydrolase N-terminal domain-containing protein</fullName>
    </recommendedName>
</protein>
<dbReference type="GO" id="GO:0097176">
    <property type="term" value="P:epoxide metabolic process"/>
    <property type="evidence" value="ECO:0007669"/>
    <property type="project" value="TreeGrafter"/>
</dbReference>
<accession>A0A1D8AEN9</accession>
<dbReference type="GO" id="GO:0004301">
    <property type="term" value="F:epoxide hydrolase activity"/>
    <property type="evidence" value="ECO:0007669"/>
    <property type="project" value="TreeGrafter"/>
</dbReference>
<dbReference type="OrthoDB" id="27092at2"/>
<keyword evidence="7" id="KW-1185">Reference proteome</keyword>
<dbReference type="Pfam" id="PF06441">
    <property type="entry name" value="EHN"/>
    <property type="match status" value="1"/>
</dbReference>
<evidence type="ECO:0000259" key="5">
    <source>
        <dbReference type="Pfam" id="PF06441"/>
    </source>
</evidence>
<evidence type="ECO:0000313" key="6">
    <source>
        <dbReference type="EMBL" id="AOR80555.1"/>
    </source>
</evidence>
<dbReference type="KEGG" id="nre:BES08_27305"/>
<keyword evidence="2" id="KW-0058">Aromatic hydrocarbons catabolism</keyword>
<comment type="similarity">
    <text evidence="1">Belongs to the peptidase S33 family.</text>
</comment>
<dbReference type="SUPFAM" id="SSF53474">
    <property type="entry name" value="alpha/beta-Hydrolases"/>
    <property type="match status" value="1"/>
</dbReference>
<sequence>MTAPTRFAARFDPARIADLRRRLSETIWPQELNHGEADAWDYGVPQAYLRDLLAYWAEGFDWDAAERFFNRFDQYTIDIDGLTTHFVHVRSPHPEARPLLMMHGWPGSVFEFWEAIPRLTDPVAHGGDAADAFHVVCPSLPGYGYSEPARHRGMGPRAIAARHDALMQALGYARYVVQGGDWGALVARFMPEVCPDSLIGVHYNLVMPTPPAGVDDSENLLTEAERAALEQARARDFSVSGYSHEQGTRPQTLAYALSDSPAGLAAWIAEKFFAWTDDAAPFLDGPGRDWLLCNISLYWMTRSIGSSIRLYREYFDAVFAGQGPQVPCPPVPTGITDYPAEIWRSPRSWATREYHLVHWNAAPRGGHFAALEVPDVFAQELQAFGRTLRDITTN</sequence>
<evidence type="ECO:0000256" key="4">
    <source>
        <dbReference type="PIRSR" id="PIRSR001112-1"/>
    </source>
</evidence>
<feature type="active site" description="Proton acceptor" evidence="4">
    <location>
        <position position="367"/>
    </location>
</feature>
<dbReference type="PANTHER" id="PTHR21661">
    <property type="entry name" value="EPOXIDE HYDROLASE 1-RELATED"/>
    <property type="match status" value="1"/>
</dbReference>
<dbReference type="Proteomes" id="UP000094626">
    <property type="component" value="Plasmid pSA2"/>
</dbReference>
<dbReference type="AlphaFoldDB" id="A0A1D8AEN9"/>
<keyword evidence="3" id="KW-0378">Hydrolase</keyword>
<feature type="domain" description="Epoxide hydrolase N-terminal" evidence="5">
    <location>
        <begin position="5"/>
        <end position="112"/>
    </location>
</feature>
<reference evidence="7" key="1">
    <citation type="journal article" date="2017" name="J. Biotechnol.">
        <title>Complete genome sequence of Novosphingobium resinovorum SA1, a versatile xenobiotic-degrading bacterium capable of utilizing sulfanilic acid.</title>
        <authorList>
            <person name="Hegedus B."/>
            <person name="Kos P.B."/>
            <person name="Balint B."/>
            <person name="Maroti G."/>
            <person name="Gan H.M."/>
            <person name="Perei K."/>
            <person name="Rakhely G."/>
        </authorList>
    </citation>
    <scope>NUCLEOTIDE SEQUENCE [LARGE SCALE GENOMIC DNA]</scope>
    <source>
        <strain evidence="7">SA1</strain>
    </source>
</reference>
<evidence type="ECO:0000256" key="2">
    <source>
        <dbReference type="ARBA" id="ARBA00022797"/>
    </source>
</evidence>
<name>A0A1D8AEN9_9SPHN</name>
<dbReference type="Gene3D" id="3.40.50.1820">
    <property type="entry name" value="alpha/beta hydrolase"/>
    <property type="match status" value="1"/>
</dbReference>
<dbReference type="PANTHER" id="PTHR21661:SF35">
    <property type="entry name" value="EPOXIDE HYDROLASE"/>
    <property type="match status" value="1"/>
</dbReference>
<evidence type="ECO:0000313" key="7">
    <source>
        <dbReference type="Proteomes" id="UP000094626"/>
    </source>
</evidence>
<feature type="active site" description="Nucleophile" evidence="4">
    <location>
        <position position="181"/>
    </location>
</feature>
<dbReference type="InterPro" id="IPR029058">
    <property type="entry name" value="AB_hydrolase_fold"/>
</dbReference>
<proteinExistence type="inferred from homology"/>
<dbReference type="PRINTS" id="PR00412">
    <property type="entry name" value="EPOXHYDRLASE"/>
</dbReference>
<evidence type="ECO:0000256" key="3">
    <source>
        <dbReference type="ARBA" id="ARBA00022801"/>
    </source>
</evidence>
<dbReference type="EMBL" id="CP017077">
    <property type="protein sequence ID" value="AOR80555.1"/>
    <property type="molecule type" value="Genomic_DNA"/>
</dbReference>
<keyword evidence="6" id="KW-0614">Plasmid</keyword>
<dbReference type="InterPro" id="IPR000639">
    <property type="entry name" value="Epox_hydrolase-like"/>
</dbReference>
<dbReference type="InterPro" id="IPR016292">
    <property type="entry name" value="Epoxide_hydrolase"/>
</dbReference>
<dbReference type="RefSeq" id="WP_069709942.1">
    <property type="nucleotide sequence ID" value="NZ_CP017077.1"/>
</dbReference>